<dbReference type="GO" id="GO:0005634">
    <property type="term" value="C:nucleus"/>
    <property type="evidence" value="ECO:0007669"/>
    <property type="project" value="InterPro"/>
</dbReference>
<evidence type="ECO:0000256" key="4">
    <source>
        <dbReference type="ARBA" id="ARBA00022833"/>
    </source>
</evidence>
<dbReference type="Proteomes" id="UP001153954">
    <property type="component" value="Unassembled WGS sequence"/>
</dbReference>
<organism evidence="7 8">
    <name type="scientific">Euphydryas editha</name>
    <name type="common">Edith's checkerspot</name>
    <dbReference type="NCBI Taxonomy" id="104508"/>
    <lineage>
        <taxon>Eukaryota</taxon>
        <taxon>Metazoa</taxon>
        <taxon>Ecdysozoa</taxon>
        <taxon>Arthropoda</taxon>
        <taxon>Hexapoda</taxon>
        <taxon>Insecta</taxon>
        <taxon>Pterygota</taxon>
        <taxon>Neoptera</taxon>
        <taxon>Endopterygota</taxon>
        <taxon>Lepidoptera</taxon>
        <taxon>Glossata</taxon>
        <taxon>Ditrysia</taxon>
        <taxon>Papilionoidea</taxon>
        <taxon>Nymphalidae</taxon>
        <taxon>Nymphalinae</taxon>
        <taxon>Euphydryas</taxon>
    </lineage>
</organism>
<dbReference type="InterPro" id="IPR036236">
    <property type="entry name" value="Znf_C2H2_sf"/>
</dbReference>
<comment type="caution">
    <text evidence="7">The sequence shown here is derived from an EMBL/GenBank/DDBJ whole genome shotgun (WGS) entry which is preliminary data.</text>
</comment>
<keyword evidence="1" id="KW-0479">Metal-binding</keyword>
<evidence type="ECO:0000256" key="1">
    <source>
        <dbReference type="ARBA" id="ARBA00022723"/>
    </source>
</evidence>
<feature type="domain" description="C2H2-type" evidence="6">
    <location>
        <begin position="237"/>
        <end position="264"/>
    </location>
</feature>
<reference evidence="7" key="1">
    <citation type="submission" date="2022-03" db="EMBL/GenBank/DDBJ databases">
        <authorList>
            <person name="Tunstrom K."/>
        </authorList>
    </citation>
    <scope>NUCLEOTIDE SEQUENCE</scope>
</reference>
<sequence>MSQCRICLQNKIKLLSMYNLDHGVTYAFMIAIISTVKIIKGSNDLICLPCCKKVKDFYDFKLLIERSDLKVNADLNVFKFNTIDEINFLIKMEKKPLNYDFKYNNIIPNGNDSVYYNNTLIKKISKKKIPEFNKFDIIEEDNMSLSDIDQGIYKEYIYKRKKKKGSKCEENSKKNICIKPIFLKDLRILRTINPKDSNKSVNRTYPRKVREDICPYCGKKIKSIKSHILQHIAEKKYCCNNCDRRYYTKQSLQSHMKSHFTEIKFKCDLCIDNFNSKTELERHMNSHRDIKDFTCDICKKAFKWKSGLQRHILIHSFAKKFQCELCHMSFVTKYSLRHHFRVHTRERPYKCEICTQPYSYKRDFNRHCLKKHGVFINHRQVNIMNEDVLKQEKALMKDIILRMHGKKTEKEPLDYFQGPTGAQAFAKTIKLLESKKISIDVNI</sequence>
<evidence type="ECO:0000256" key="3">
    <source>
        <dbReference type="ARBA" id="ARBA00022771"/>
    </source>
</evidence>
<dbReference type="SMART" id="SM00355">
    <property type="entry name" value="ZnF_C2H2"/>
    <property type="match status" value="6"/>
</dbReference>
<dbReference type="InterPro" id="IPR013087">
    <property type="entry name" value="Znf_C2H2_type"/>
</dbReference>
<dbReference type="Pfam" id="PF07776">
    <property type="entry name" value="zf-AD"/>
    <property type="match status" value="1"/>
</dbReference>
<feature type="domain" description="C2H2-type" evidence="6">
    <location>
        <begin position="321"/>
        <end position="348"/>
    </location>
</feature>
<proteinExistence type="predicted"/>
<dbReference type="InterPro" id="IPR012934">
    <property type="entry name" value="Znf_AD"/>
</dbReference>
<keyword evidence="2" id="KW-0677">Repeat</keyword>
<dbReference type="Pfam" id="PF13894">
    <property type="entry name" value="zf-C2H2_4"/>
    <property type="match status" value="1"/>
</dbReference>
<gene>
    <name evidence="7" type="ORF">EEDITHA_LOCUS21481</name>
</gene>
<keyword evidence="3 5" id="KW-0863">Zinc-finger</keyword>
<dbReference type="PANTHER" id="PTHR24379:SF121">
    <property type="entry name" value="C2H2-TYPE DOMAIN-CONTAINING PROTEIN"/>
    <property type="match status" value="1"/>
</dbReference>
<dbReference type="PANTHER" id="PTHR24379">
    <property type="entry name" value="KRAB AND ZINC FINGER DOMAIN-CONTAINING"/>
    <property type="match status" value="1"/>
</dbReference>
<keyword evidence="4" id="KW-0862">Zinc</keyword>
<keyword evidence="8" id="KW-1185">Reference proteome</keyword>
<evidence type="ECO:0000256" key="5">
    <source>
        <dbReference type="PROSITE-ProRule" id="PRU00042"/>
    </source>
</evidence>
<dbReference type="Pfam" id="PF00096">
    <property type="entry name" value="zf-C2H2"/>
    <property type="match status" value="3"/>
</dbReference>
<dbReference type="SUPFAM" id="SSF57667">
    <property type="entry name" value="beta-beta-alpha zinc fingers"/>
    <property type="match status" value="3"/>
</dbReference>
<accession>A0AAU9VCD3</accession>
<evidence type="ECO:0000313" key="7">
    <source>
        <dbReference type="EMBL" id="CAH2107440.1"/>
    </source>
</evidence>
<dbReference type="PROSITE" id="PS00028">
    <property type="entry name" value="ZINC_FINGER_C2H2_1"/>
    <property type="match status" value="5"/>
</dbReference>
<dbReference type="PROSITE" id="PS50157">
    <property type="entry name" value="ZINC_FINGER_C2H2_2"/>
    <property type="match status" value="4"/>
</dbReference>
<protein>
    <recommendedName>
        <fullName evidence="6">C2H2-type domain-containing protein</fullName>
    </recommendedName>
</protein>
<dbReference type="AlphaFoldDB" id="A0AAU9VCD3"/>
<dbReference type="EMBL" id="CAKOGL010000030">
    <property type="protein sequence ID" value="CAH2107440.1"/>
    <property type="molecule type" value="Genomic_DNA"/>
</dbReference>
<dbReference type="GO" id="GO:0008270">
    <property type="term" value="F:zinc ion binding"/>
    <property type="evidence" value="ECO:0007669"/>
    <property type="project" value="UniProtKB-KW"/>
</dbReference>
<evidence type="ECO:0000256" key="2">
    <source>
        <dbReference type="ARBA" id="ARBA00022737"/>
    </source>
</evidence>
<evidence type="ECO:0000313" key="8">
    <source>
        <dbReference type="Proteomes" id="UP001153954"/>
    </source>
</evidence>
<dbReference type="Gene3D" id="3.30.160.60">
    <property type="entry name" value="Classic Zinc Finger"/>
    <property type="match status" value="4"/>
</dbReference>
<name>A0AAU9VCD3_EUPED</name>
<dbReference type="SUPFAM" id="SSF57716">
    <property type="entry name" value="Glucocorticoid receptor-like (DNA-binding domain)"/>
    <property type="match status" value="1"/>
</dbReference>
<evidence type="ECO:0000259" key="6">
    <source>
        <dbReference type="PROSITE" id="PS50157"/>
    </source>
</evidence>
<feature type="domain" description="C2H2-type" evidence="6">
    <location>
        <begin position="293"/>
        <end position="320"/>
    </location>
</feature>
<feature type="domain" description="C2H2-type" evidence="6">
    <location>
        <begin position="265"/>
        <end position="292"/>
    </location>
</feature>
<dbReference type="SMART" id="SM00868">
    <property type="entry name" value="zf-AD"/>
    <property type="match status" value="1"/>
</dbReference>